<reference evidence="3 4" key="1">
    <citation type="submission" date="2021-03" db="EMBL/GenBank/DDBJ databases">
        <title>Genomic Encyclopedia of Type Strains, Phase IV (KMG-IV): sequencing the most valuable type-strain genomes for metagenomic binning, comparative biology and taxonomic classification.</title>
        <authorList>
            <person name="Goeker M."/>
        </authorList>
    </citation>
    <scope>NUCLEOTIDE SEQUENCE [LARGE SCALE GENOMIC DNA]</scope>
    <source>
        <strain evidence="3 4">DSM 24004</strain>
    </source>
</reference>
<gene>
    <name evidence="3" type="ORF">J2Z76_002237</name>
</gene>
<dbReference type="PANTHER" id="PTHR37293:SF5">
    <property type="entry name" value="DNA REPLICATION PROTEIN"/>
    <property type="match status" value="1"/>
</dbReference>
<comment type="similarity">
    <text evidence="1">Belongs to the DnaB/DnaD family.</text>
</comment>
<evidence type="ECO:0000313" key="3">
    <source>
        <dbReference type="EMBL" id="MBP1926372.1"/>
    </source>
</evidence>
<proteinExistence type="inferred from homology"/>
<dbReference type="SUPFAM" id="SSF158499">
    <property type="entry name" value="DnaD domain-like"/>
    <property type="match status" value="2"/>
</dbReference>
<dbReference type="InterPro" id="IPR034829">
    <property type="entry name" value="DnaD-like_sf"/>
</dbReference>
<evidence type="ECO:0000256" key="1">
    <source>
        <dbReference type="ARBA" id="ARBA00093462"/>
    </source>
</evidence>
<accession>A0ABS4GFE5</accession>
<protein>
    <submittedName>
        <fullName evidence="3">DnaD/phage-associated family protein</fullName>
    </submittedName>
</protein>
<dbReference type="Pfam" id="PF07261">
    <property type="entry name" value="DnaB_2"/>
    <property type="match status" value="2"/>
</dbReference>
<dbReference type="InterPro" id="IPR006343">
    <property type="entry name" value="DnaB/C_C"/>
</dbReference>
<organism evidence="3 4">
    <name type="scientific">Sedimentibacter acidaminivorans</name>
    <dbReference type="NCBI Taxonomy" id="913099"/>
    <lineage>
        <taxon>Bacteria</taxon>
        <taxon>Bacillati</taxon>
        <taxon>Bacillota</taxon>
        <taxon>Tissierellia</taxon>
        <taxon>Sedimentibacter</taxon>
    </lineage>
</organism>
<sequence length="367" mass="43564">MNFILQEQKIDLGDTPIENIFITDYMPIADGTYVKVYLLGYKYAKDKQGNFNNETIARNLKIPLSDVLNAWIYWENEGIIVRRDIEDEYNYIVEFVNLKQLYIDNVYKHISNSPVEKDDYIDNDELINSNRNADNKKMMEEIEEMFGRPVKINEKQKIVSWMNNYKMKPEIMTQAFSYCINNKKIKKFSYIESVVSSWYDEGVCDVESMVEYLEKRNDRFSVYSRISKSLGFNNRILTEAEMKTIDKWIDEMNFSMEMILKCLENSTKISNPNINYFDSILNKWHKKGYKTIEDLKNDKKETKSDENKKIKQIPKTNKFHNFEQKIKNYSEQELEQIVKKRLNKKLDKFGLSTSGEEEGVKVEKANN</sequence>
<dbReference type="PIRSF" id="PIRSF033722">
    <property type="entry name" value="DnaD_CA_C3587_prd"/>
    <property type="match status" value="1"/>
</dbReference>
<feature type="domain" description="DnaB/C C-terminal" evidence="2">
    <location>
        <begin position="234"/>
        <end position="297"/>
    </location>
</feature>
<evidence type="ECO:0000259" key="2">
    <source>
        <dbReference type="Pfam" id="PF07261"/>
    </source>
</evidence>
<dbReference type="NCBIfam" id="TIGR01446">
    <property type="entry name" value="DnaD_dom"/>
    <property type="match status" value="2"/>
</dbReference>
<feature type="domain" description="DnaB/C C-terminal" evidence="2">
    <location>
        <begin position="140"/>
        <end position="212"/>
    </location>
</feature>
<dbReference type="InterPro" id="IPR053162">
    <property type="entry name" value="DnaD"/>
</dbReference>
<keyword evidence="4" id="KW-1185">Reference proteome</keyword>
<evidence type="ECO:0000313" key="4">
    <source>
        <dbReference type="Proteomes" id="UP001519342"/>
    </source>
</evidence>
<comment type="caution">
    <text evidence="3">The sequence shown here is derived from an EMBL/GenBank/DDBJ whole genome shotgun (WGS) entry which is preliminary data.</text>
</comment>
<dbReference type="RefSeq" id="WP_209512106.1">
    <property type="nucleotide sequence ID" value="NZ_JAGGKS010000006.1"/>
</dbReference>
<dbReference type="Gene3D" id="1.10.10.630">
    <property type="entry name" value="DnaD domain-like"/>
    <property type="match status" value="2"/>
</dbReference>
<dbReference type="PANTHER" id="PTHR37293">
    <property type="entry name" value="PHAGE REPLICATION PROTEIN-RELATED"/>
    <property type="match status" value="1"/>
</dbReference>
<name>A0ABS4GFE5_9FIRM</name>
<dbReference type="EMBL" id="JAGGKS010000006">
    <property type="protein sequence ID" value="MBP1926372.1"/>
    <property type="molecule type" value="Genomic_DNA"/>
</dbReference>
<dbReference type="InterPro" id="IPR017019">
    <property type="entry name" value="DNA_replication_prd_bac"/>
</dbReference>
<dbReference type="Proteomes" id="UP001519342">
    <property type="component" value="Unassembled WGS sequence"/>
</dbReference>